<evidence type="ECO:0008006" key="5">
    <source>
        <dbReference type="Google" id="ProtNLM"/>
    </source>
</evidence>
<protein>
    <recommendedName>
        <fullName evidence="5">VCBS repeat-containing protein</fullName>
    </recommendedName>
</protein>
<dbReference type="Gene3D" id="2.130.10.130">
    <property type="entry name" value="Integrin alpha, N-terminal"/>
    <property type="match status" value="5"/>
</dbReference>
<proteinExistence type="predicted"/>
<dbReference type="EMBL" id="VBOR01000064">
    <property type="protein sequence ID" value="TMQ48873.1"/>
    <property type="molecule type" value="Genomic_DNA"/>
</dbReference>
<dbReference type="Pfam" id="PF13517">
    <property type="entry name" value="FG-GAP_3"/>
    <property type="match status" value="6"/>
</dbReference>
<keyword evidence="1" id="KW-0732">Signal</keyword>
<evidence type="ECO:0000313" key="4">
    <source>
        <dbReference type="Proteomes" id="UP000316292"/>
    </source>
</evidence>
<dbReference type="PANTHER" id="PTHR46580:SF2">
    <property type="entry name" value="MAM DOMAIN-CONTAINING PROTEIN"/>
    <property type="match status" value="1"/>
</dbReference>
<name>A0A538SBW6_UNCEI</name>
<gene>
    <name evidence="3" type="ORF">E6K71_06350</name>
</gene>
<dbReference type="InterPro" id="IPR013517">
    <property type="entry name" value="FG-GAP"/>
</dbReference>
<organism evidence="3 4">
    <name type="scientific">Eiseniibacteriota bacterium</name>
    <dbReference type="NCBI Taxonomy" id="2212470"/>
    <lineage>
        <taxon>Bacteria</taxon>
        <taxon>Candidatus Eiseniibacteriota</taxon>
    </lineage>
</organism>
<feature type="region of interest" description="Disordered" evidence="2">
    <location>
        <begin position="175"/>
        <end position="207"/>
    </location>
</feature>
<evidence type="ECO:0000256" key="2">
    <source>
        <dbReference type="SAM" id="MobiDB-lite"/>
    </source>
</evidence>
<dbReference type="Gene3D" id="2.60.40.4070">
    <property type="match status" value="1"/>
</dbReference>
<dbReference type="SUPFAM" id="SSF69318">
    <property type="entry name" value="Integrin alpha N-terminal domain"/>
    <property type="match status" value="3"/>
</dbReference>
<comment type="caution">
    <text evidence="3">The sequence shown here is derived from an EMBL/GenBank/DDBJ whole genome shotgun (WGS) entry which is preliminary data.</text>
</comment>
<dbReference type="AlphaFoldDB" id="A0A538SBW6"/>
<evidence type="ECO:0000313" key="3">
    <source>
        <dbReference type="EMBL" id="TMQ48873.1"/>
    </source>
</evidence>
<dbReference type="InterPro" id="IPR028994">
    <property type="entry name" value="Integrin_alpha_N"/>
</dbReference>
<evidence type="ECO:0000256" key="1">
    <source>
        <dbReference type="ARBA" id="ARBA00022729"/>
    </source>
</evidence>
<sequence length="886" mass="91646">MGVPTVAMADLNGDGNLDLVAGYSVLLGNGDGTFQPKTDYPYLGTLLVDLNGDSKLDLAGLSSMGVAGGLSVMLGNGDGTFGAPVSYGTGSYPRFVAAGDLNRDGAQDLVVVNMGLIEPPSVSVYFNRGDGTFTRTDYGMGANMIVGIADVNGDQNPDIVTASLNSISVLPGRGDGTFGARTDYPRPYPQPPPRSVTGSRTSHRAPRAAENWGNDISLAIADLNGDGTPDLVIGNNFDAYENATISVLLGAPYGAFPTQTQFRTMDFPSGVAVSDVTGDGKLDIVASNVYTSTVSVLPGQGDGTFGASRNYGIAAYGVNLAVGDLNRDGHPDIVTASFATTGGVTVLLSNGDGTFSSRRVYQTARWSYQIQVADLDQDGKLDVVSANWDSQALSVHFGNGDATLRPRTDYPVTSTRDVAVGDLNRDGRPDLVSASEISDSLTVFLNNGDRTFVRSGDFATGGNLTVTIADVNGDLNPDLITWGHGAADAGAVSVLLGNGDGTFRQYVEYPTRGGEIAIGDMNGDTNLDLVTVGGSTASVLLGNGDGTFRAPIRSPAGGSASSTALGDVNSDGKLDLITENTGNTVSVLLGNGDGTFRPGVNYPGGPAIKLGDMNGDGKIDIVAAGVSILLGNGDGTFQQPDTYYGSGGIFGLGDMNGDGKTDVVSATTGYTISIVRNIGPRPSVLSANLRFNPSVINLRDHAKWLTTYIEPSGFAPASIDIASLRLQGSIAPAPRFANVGDHDRNGKQDLMVRFSREALDPLLTPGRNALTVTGSLSTGEPFSGTDSVTVVSSGSSMVASVSPNPINPGGELSFYVGTSGRVTVRLFDPRGRWIRTILDAPALPVGSHHVTIDAHGGLGPSLASGIYFYRVETPEGGLSGRFVVLK</sequence>
<reference evidence="3 4" key="1">
    <citation type="journal article" date="2019" name="Nat. Microbiol.">
        <title>Mediterranean grassland soil C-N compound turnover is dependent on rainfall and depth, and is mediated by genomically divergent microorganisms.</title>
        <authorList>
            <person name="Diamond S."/>
            <person name="Andeer P.F."/>
            <person name="Li Z."/>
            <person name="Crits-Christoph A."/>
            <person name="Burstein D."/>
            <person name="Anantharaman K."/>
            <person name="Lane K.R."/>
            <person name="Thomas B.C."/>
            <person name="Pan C."/>
            <person name="Northen T.R."/>
            <person name="Banfield J.F."/>
        </authorList>
    </citation>
    <scope>NUCLEOTIDE SEQUENCE [LARGE SCALE GENOMIC DNA]</scope>
    <source>
        <strain evidence="3">WS_1</strain>
    </source>
</reference>
<dbReference type="PANTHER" id="PTHR46580">
    <property type="entry name" value="SENSOR KINASE-RELATED"/>
    <property type="match status" value="1"/>
</dbReference>
<accession>A0A538SBW6</accession>
<dbReference type="Proteomes" id="UP000316292">
    <property type="component" value="Unassembled WGS sequence"/>
</dbReference>